<protein>
    <submittedName>
        <fullName evidence="2">ATPase RavA stimulator ViaA</fullName>
    </submittedName>
</protein>
<dbReference type="SMART" id="SM00327">
    <property type="entry name" value="VWA"/>
    <property type="match status" value="1"/>
</dbReference>
<evidence type="ECO:0000313" key="2">
    <source>
        <dbReference type="EMBL" id="MFC3913277.1"/>
    </source>
</evidence>
<dbReference type="RefSeq" id="WP_377151548.1">
    <property type="nucleotide sequence ID" value="NZ_JBHSAF010000006.1"/>
</dbReference>
<dbReference type="SUPFAM" id="SSF53300">
    <property type="entry name" value="vWA-like"/>
    <property type="match status" value="1"/>
</dbReference>
<proteinExistence type="predicted"/>
<evidence type="ECO:0000313" key="3">
    <source>
        <dbReference type="Proteomes" id="UP001595692"/>
    </source>
</evidence>
<name>A0ABV8CN04_9GAMM</name>
<keyword evidence="3" id="KW-1185">Reference proteome</keyword>
<dbReference type="Pfam" id="PF05762">
    <property type="entry name" value="VWA_CoxE"/>
    <property type="match status" value="1"/>
</dbReference>
<gene>
    <name evidence="2" type="primary">viaA</name>
    <name evidence="2" type="ORF">ACFOSS_07350</name>
</gene>
<dbReference type="NCBIfam" id="NF008230">
    <property type="entry name" value="PRK10997.1"/>
    <property type="match status" value="1"/>
</dbReference>
<reference evidence="3" key="1">
    <citation type="journal article" date="2019" name="Int. J. Syst. Evol. Microbiol.">
        <title>The Global Catalogue of Microorganisms (GCM) 10K type strain sequencing project: providing services to taxonomists for standard genome sequencing and annotation.</title>
        <authorList>
            <consortium name="The Broad Institute Genomics Platform"/>
            <consortium name="The Broad Institute Genome Sequencing Center for Infectious Disease"/>
            <person name="Wu L."/>
            <person name="Ma J."/>
        </authorList>
    </citation>
    <scope>NUCLEOTIDE SEQUENCE [LARGE SCALE GENOMIC DNA]</scope>
    <source>
        <strain evidence="3">CCUG 54939</strain>
    </source>
</reference>
<feature type="domain" description="VWFA" evidence="1">
    <location>
        <begin position="317"/>
        <end position="479"/>
    </location>
</feature>
<evidence type="ECO:0000259" key="1">
    <source>
        <dbReference type="SMART" id="SM00327"/>
    </source>
</evidence>
<comment type="caution">
    <text evidence="2">The sequence shown here is derived from an EMBL/GenBank/DDBJ whole genome shotgun (WGS) entry which is preliminary data.</text>
</comment>
<dbReference type="EMBL" id="JBHSAF010000006">
    <property type="protein sequence ID" value="MFC3913277.1"/>
    <property type="molecule type" value="Genomic_DNA"/>
</dbReference>
<dbReference type="Proteomes" id="UP001595692">
    <property type="component" value="Unassembled WGS sequence"/>
</dbReference>
<sequence>MIDLHTLSTLLSFNDAELIKDMVSGLMGSPQVVSFLKARPRFEQQIRDQLGRWSRGVSSQVWHQPVPAELEQEFRLYQETQLLAAEQFQTHEPRLIAQLARSPFLEQATSLLGNLKESNPHLRKQLFLTRWRDDIVNRLVALELALADQERERMLRELEERVDIASTVEETLQPDNPGKLWDLSAAKLLQGDTQRLRHYAQFLARNPELRNIAAELGRAAADEQRNRQRLSNVENRVMQYEQQDAIPDDLVGVHQSNELQHLLPSQTMLLSSPELETLFYQQMAERRLLNYHFMGQSRAPKVMLEQRYTSGDELKPKGPFIVCIDTSGSMSGYPEQAAKAFCLALLQIAISEDRPCIIQLFSTDVISYELTGKQGLQEAVNFLGCSFKGGTDLAPCFATVLEQMQQRAYQDADAIVLSDFIAQRLPTELREQVRDIKRRGNRFNAISLSRHGKPALMKIFDAVWRFDTGLKGRLLRRLS</sequence>
<dbReference type="InterPro" id="IPR036465">
    <property type="entry name" value="vWFA_dom_sf"/>
</dbReference>
<dbReference type="InterPro" id="IPR008912">
    <property type="entry name" value="Uncharacterised_CoxE"/>
</dbReference>
<dbReference type="Gene3D" id="3.40.50.410">
    <property type="entry name" value="von Willebrand factor, type A domain"/>
    <property type="match status" value="1"/>
</dbReference>
<accession>A0ABV8CN04</accession>
<dbReference type="InterPro" id="IPR002035">
    <property type="entry name" value="VWF_A"/>
</dbReference>
<dbReference type="PANTHER" id="PTHR36846">
    <property type="entry name" value="PROTEIN VIAA"/>
    <property type="match status" value="1"/>
</dbReference>
<dbReference type="CDD" id="cd01462">
    <property type="entry name" value="VWA_YIEM_type"/>
    <property type="match status" value="1"/>
</dbReference>
<dbReference type="PANTHER" id="PTHR36846:SF1">
    <property type="entry name" value="PROTEIN VIAA"/>
    <property type="match status" value="1"/>
</dbReference>
<organism evidence="2 3">
    <name type="scientific">Pseudaeromonas sharmana</name>
    <dbReference type="NCBI Taxonomy" id="328412"/>
    <lineage>
        <taxon>Bacteria</taxon>
        <taxon>Pseudomonadati</taxon>
        <taxon>Pseudomonadota</taxon>
        <taxon>Gammaproteobacteria</taxon>
        <taxon>Aeromonadales</taxon>
        <taxon>Aeromonadaceae</taxon>
        <taxon>Pseudaeromonas</taxon>
    </lineage>
</organism>